<dbReference type="InterPro" id="IPR008160">
    <property type="entry name" value="Collagen"/>
</dbReference>
<feature type="compositionally biased region" description="Low complexity" evidence="3">
    <location>
        <begin position="193"/>
        <end position="210"/>
    </location>
</feature>
<name>A0AAD8CAR1_BIOPF</name>
<sequence>MNVLFMTVVLSLMTRLDAMLANIGLAVPARNRCPKVDYKRVSCLETSSNGNNTRNGNGMAMKVTRRVYRWKQFVTWECCPGFHGENCQDTCFSCTTLTSFNDRLSLAEKVITELSLFNEGALETTRAPKFAPLTAKCECERGPPGPQGPAGPAGKIGPSGPQGPPGRSIQGPPGIPGQPGPPGKMGPPGLPGLPGNFGPPSKSGQSSKSNNRMRSKETVISRGSMRMAQTLKESQEREFSKKLSTVENLVVELEKQMTTKDYFEKAVLFMNSQIDHLTKRINALERTVANAGLRLPTMDFEETVEDNLYYSTIPVGDPEEALITTVFPIDQTVNSFTNDSIAELSSARSSLDSESGNFSTSGFSSAEQGSNSWSPDVMEEGDWSTTELSNLVKHEASNETLAEDVDESSTPKATSQTQELKQVTLKHGTSTFNPDLAKQPSSGHLVSNITSVPSQDYEPDTELRQLMKEVSDSDGEQSDDPEAGFYYRGGNLYTDMSESSSSKKLVQNLSRPKAEFLTSHNSASGTSHISQIFIVVFFSYCLQRMISLP</sequence>
<feature type="signal peptide" evidence="4">
    <location>
        <begin position="1"/>
        <end position="18"/>
    </location>
</feature>
<feature type="compositionally biased region" description="Pro residues" evidence="3">
    <location>
        <begin position="173"/>
        <end position="191"/>
    </location>
</feature>
<organism evidence="5 6">
    <name type="scientific">Biomphalaria pfeifferi</name>
    <name type="common">Bloodfluke planorb</name>
    <name type="synonym">Freshwater snail</name>
    <dbReference type="NCBI Taxonomy" id="112525"/>
    <lineage>
        <taxon>Eukaryota</taxon>
        <taxon>Metazoa</taxon>
        <taxon>Spiralia</taxon>
        <taxon>Lophotrochozoa</taxon>
        <taxon>Mollusca</taxon>
        <taxon>Gastropoda</taxon>
        <taxon>Heterobranchia</taxon>
        <taxon>Euthyneura</taxon>
        <taxon>Panpulmonata</taxon>
        <taxon>Hygrophila</taxon>
        <taxon>Lymnaeoidea</taxon>
        <taxon>Planorbidae</taxon>
        <taxon>Biomphalaria</taxon>
    </lineage>
</organism>
<keyword evidence="4" id="KW-0732">Signal</keyword>
<dbReference type="PANTHER" id="PTHR15427:SF50">
    <property type="entry name" value="COMPLEMENT C1Q TUMOR NECROSIS FACTOR-RELATED PROTEIN 2-LIKE"/>
    <property type="match status" value="1"/>
</dbReference>
<feature type="region of interest" description="Disordered" evidence="3">
    <location>
        <begin position="398"/>
        <end position="457"/>
    </location>
</feature>
<evidence type="ECO:0000256" key="3">
    <source>
        <dbReference type="SAM" id="MobiDB-lite"/>
    </source>
</evidence>
<accession>A0AAD8CAR1</accession>
<dbReference type="PANTHER" id="PTHR15427">
    <property type="entry name" value="EMILIN ELASTIN MICROFIBRIL INTERFACE-LOCATED PROTEIN ELASTIN MICROFIBRIL INTERFACER"/>
    <property type="match status" value="1"/>
</dbReference>
<evidence type="ECO:0000256" key="4">
    <source>
        <dbReference type="SAM" id="SignalP"/>
    </source>
</evidence>
<dbReference type="GO" id="GO:0005576">
    <property type="term" value="C:extracellular region"/>
    <property type="evidence" value="ECO:0007669"/>
    <property type="project" value="UniProtKB-SubCell"/>
</dbReference>
<keyword evidence="2" id="KW-0964">Secreted</keyword>
<evidence type="ECO:0000256" key="1">
    <source>
        <dbReference type="ARBA" id="ARBA00004613"/>
    </source>
</evidence>
<protein>
    <submittedName>
        <fullName evidence="5">Collagen alpha-1(XXVI) chain-like isoform X4</fullName>
    </submittedName>
</protein>
<dbReference type="InterPro" id="IPR050392">
    <property type="entry name" value="Collagen/C1q_domain"/>
</dbReference>
<feature type="compositionally biased region" description="Polar residues" evidence="3">
    <location>
        <begin position="408"/>
        <end position="454"/>
    </location>
</feature>
<reference evidence="5" key="2">
    <citation type="submission" date="2023-04" db="EMBL/GenBank/DDBJ databases">
        <authorList>
            <person name="Bu L."/>
            <person name="Lu L."/>
            <person name="Laidemitt M.R."/>
            <person name="Zhang S.M."/>
            <person name="Mutuku M."/>
            <person name="Mkoji G."/>
            <person name="Steinauer M."/>
            <person name="Loker E.S."/>
        </authorList>
    </citation>
    <scope>NUCLEOTIDE SEQUENCE</scope>
    <source>
        <strain evidence="5">KasaAsao</strain>
        <tissue evidence="5">Whole Snail</tissue>
    </source>
</reference>
<dbReference type="Pfam" id="PF01391">
    <property type="entry name" value="Collagen"/>
    <property type="match status" value="1"/>
</dbReference>
<evidence type="ECO:0000313" key="5">
    <source>
        <dbReference type="EMBL" id="KAK0068963.1"/>
    </source>
</evidence>
<feature type="compositionally biased region" description="Polar residues" evidence="3">
    <location>
        <begin position="356"/>
        <end position="374"/>
    </location>
</feature>
<feature type="region of interest" description="Disordered" evidence="3">
    <location>
        <begin position="349"/>
        <end position="384"/>
    </location>
</feature>
<dbReference type="EMBL" id="JASAOG010000004">
    <property type="protein sequence ID" value="KAK0068963.1"/>
    <property type="molecule type" value="Genomic_DNA"/>
</dbReference>
<dbReference type="AlphaFoldDB" id="A0AAD8CAR1"/>
<feature type="chain" id="PRO_5041901904" evidence="4">
    <location>
        <begin position="19"/>
        <end position="549"/>
    </location>
</feature>
<comment type="caution">
    <text evidence="5">The sequence shown here is derived from an EMBL/GenBank/DDBJ whole genome shotgun (WGS) entry which is preliminary data.</text>
</comment>
<feature type="compositionally biased region" description="Low complexity" evidence="3">
    <location>
        <begin position="150"/>
        <end position="172"/>
    </location>
</feature>
<evidence type="ECO:0000256" key="2">
    <source>
        <dbReference type="ARBA" id="ARBA00022525"/>
    </source>
</evidence>
<gene>
    <name evidence="5" type="ORF">Bpfe_001926</name>
</gene>
<keyword evidence="5" id="KW-0176">Collagen</keyword>
<reference evidence="5" key="1">
    <citation type="journal article" date="2023" name="PLoS Negl. Trop. Dis.">
        <title>A genome sequence for Biomphalaria pfeifferi, the major vector snail for the human-infecting parasite Schistosoma mansoni.</title>
        <authorList>
            <person name="Bu L."/>
            <person name="Lu L."/>
            <person name="Laidemitt M.R."/>
            <person name="Zhang S.M."/>
            <person name="Mutuku M."/>
            <person name="Mkoji G."/>
            <person name="Steinauer M."/>
            <person name="Loker E.S."/>
        </authorList>
    </citation>
    <scope>NUCLEOTIDE SEQUENCE</scope>
    <source>
        <strain evidence="5">KasaAsao</strain>
    </source>
</reference>
<evidence type="ECO:0000313" key="6">
    <source>
        <dbReference type="Proteomes" id="UP001233172"/>
    </source>
</evidence>
<dbReference type="GO" id="GO:0005581">
    <property type="term" value="C:collagen trimer"/>
    <property type="evidence" value="ECO:0007669"/>
    <property type="project" value="UniProtKB-KW"/>
</dbReference>
<dbReference type="Proteomes" id="UP001233172">
    <property type="component" value="Unassembled WGS sequence"/>
</dbReference>
<comment type="subcellular location">
    <subcellularLocation>
        <location evidence="1">Secreted</location>
    </subcellularLocation>
</comment>
<keyword evidence="6" id="KW-1185">Reference proteome</keyword>
<proteinExistence type="predicted"/>
<feature type="region of interest" description="Disordered" evidence="3">
    <location>
        <begin position="138"/>
        <end position="238"/>
    </location>
</feature>